<evidence type="ECO:0000256" key="4">
    <source>
        <dbReference type="ARBA" id="ARBA00022723"/>
    </source>
</evidence>
<accession>A0ABV3GIE0</accession>
<evidence type="ECO:0000256" key="11">
    <source>
        <dbReference type="SAM" id="Phobius"/>
    </source>
</evidence>
<evidence type="ECO:0000256" key="1">
    <source>
        <dbReference type="ARBA" id="ARBA00022475"/>
    </source>
</evidence>
<proteinExistence type="inferred from homology"/>
<evidence type="ECO:0000256" key="8">
    <source>
        <dbReference type="ARBA" id="ARBA00023049"/>
    </source>
</evidence>
<dbReference type="Pfam" id="PF01435">
    <property type="entry name" value="Peptidase_M48"/>
    <property type="match status" value="1"/>
</dbReference>
<keyword evidence="14" id="KW-1185">Reference proteome</keyword>
<feature type="domain" description="Peptidase M48" evidence="12">
    <location>
        <begin position="101"/>
        <end position="257"/>
    </location>
</feature>
<dbReference type="EC" id="3.4.24.-" evidence="13"/>
<dbReference type="PANTHER" id="PTHR43221:SF2">
    <property type="entry name" value="PROTEASE HTPX HOMOLOG"/>
    <property type="match status" value="1"/>
</dbReference>
<dbReference type="Gene3D" id="3.30.2010.10">
    <property type="entry name" value="Metalloproteases ('zincins'), catalytic domain"/>
    <property type="match status" value="1"/>
</dbReference>
<comment type="cofactor">
    <cofactor evidence="10">
        <name>Zn(2+)</name>
        <dbReference type="ChEBI" id="CHEBI:29105"/>
    </cofactor>
    <text evidence="10">Binds 1 zinc ion per subunit.</text>
</comment>
<keyword evidence="4" id="KW-0479">Metal-binding</keyword>
<evidence type="ECO:0000256" key="2">
    <source>
        <dbReference type="ARBA" id="ARBA00022670"/>
    </source>
</evidence>
<dbReference type="InterPro" id="IPR001915">
    <property type="entry name" value="Peptidase_M48"/>
</dbReference>
<dbReference type="EMBL" id="JBFALK010000012">
    <property type="protein sequence ID" value="MEV0971419.1"/>
    <property type="molecule type" value="Genomic_DNA"/>
</dbReference>
<dbReference type="PANTHER" id="PTHR43221">
    <property type="entry name" value="PROTEASE HTPX"/>
    <property type="match status" value="1"/>
</dbReference>
<evidence type="ECO:0000256" key="6">
    <source>
        <dbReference type="ARBA" id="ARBA00022833"/>
    </source>
</evidence>
<sequence length="377" mass="41316">MLARSRSRLARRYVADLHRRVLDSGPGLPSRDPARIASYALATTVHLFALSLTLAGVWLLAATWPSPFGIALGIMVLAFAYLVRPRLGRVRKDALTLTRQEAPTLYDLLDRVADEVGAPPVDIVAVNGDLNACFATIGLRRRHVLTIGLPLWLILDRAERVALLGHELGHSTNGDSRHGLYVGSALNTLYELRRVLAPIVLDGGLLEIAAMFLLNIVIWLVRVPVTGMIMLLELMTYRSSQLAEYAADERAAQVASPVAAAGLMDKSITRVSAAGRHLASSAHRTGDLWEGLREYMDGFPELEEERLRRLAPLEAVRVDAFHPPSHLRMAFTVALPYGAAGVTVTEGEMERIQGELDTAGDRIAREITDRARAALYQ</sequence>
<evidence type="ECO:0000256" key="9">
    <source>
        <dbReference type="ARBA" id="ARBA00023136"/>
    </source>
</evidence>
<dbReference type="RefSeq" id="WP_061253780.1">
    <property type="nucleotide sequence ID" value="NZ_JBFALK010000012.1"/>
</dbReference>
<evidence type="ECO:0000256" key="3">
    <source>
        <dbReference type="ARBA" id="ARBA00022692"/>
    </source>
</evidence>
<evidence type="ECO:0000313" key="13">
    <source>
        <dbReference type="EMBL" id="MEV0971419.1"/>
    </source>
</evidence>
<dbReference type="InterPro" id="IPR050083">
    <property type="entry name" value="HtpX_protease"/>
</dbReference>
<keyword evidence="6 10" id="KW-0862">Zinc</keyword>
<organism evidence="13 14">
    <name type="scientific">Microtetraspora glauca</name>
    <dbReference type="NCBI Taxonomy" id="1996"/>
    <lineage>
        <taxon>Bacteria</taxon>
        <taxon>Bacillati</taxon>
        <taxon>Actinomycetota</taxon>
        <taxon>Actinomycetes</taxon>
        <taxon>Streptosporangiales</taxon>
        <taxon>Streptosporangiaceae</taxon>
        <taxon>Microtetraspora</taxon>
    </lineage>
</organism>
<evidence type="ECO:0000256" key="10">
    <source>
        <dbReference type="RuleBase" id="RU003983"/>
    </source>
</evidence>
<keyword evidence="1" id="KW-1003">Cell membrane</keyword>
<evidence type="ECO:0000256" key="5">
    <source>
        <dbReference type="ARBA" id="ARBA00022801"/>
    </source>
</evidence>
<reference evidence="13 14" key="1">
    <citation type="submission" date="2024-06" db="EMBL/GenBank/DDBJ databases">
        <title>The Natural Products Discovery Center: Release of the First 8490 Sequenced Strains for Exploring Actinobacteria Biosynthetic Diversity.</title>
        <authorList>
            <person name="Kalkreuter E."/>
            <person name="Kautsar S.A."/>
            <person name="Yang D."/>
            <person name="Bader C.D."/>
            <person name="Teijaro C.N."/>
            <person name="Fluegel L."/>
            <person name="Davis C.M."/>
            <person name="Simpson J.R."/>
            <person name="Lauterbach L."/>
            <person name="Steele A.D."/>
            <person name="Gui C."/>
            <person name="Meng S."/>
            <person name="Li G."/>
            <person name="Viehrig K."/>
            <person name="Ye F."/>
            <person name="Su P."/>
            <person name="Kiefer A.F."/>
            <person name="Nichols A."/>
            <person name="Cepeda A.J."/>
            <person name="Yan W."/>
            <person name="Fan B."/>
            <person name="Jiang Y."/>
            <person name="Adhikari A."/>
            <person name="Zheng C.-J."/>
            <person name="Schuster L."/>
            <person name="Cowan T.M."/>
            <person name="Smanski M.J."/>
            <person name="Chevrette M.G."/>
            <person name="De Carvalho L.P.S."/>
            <person name="Shen B."/>
        </authorList>
    </citation>
    <scope>NUCLEOTIDE SEQUENCE [LARGE SCALE GENOMIC DNA]</scope>
    <source>
        <strain evidence="13 14">NPDC050100</strain>
    </source>
</reference>
<keyword evidence="7 11" id="KW-1133">Transmembrane helix</keyword>
<keyword evidence="2 10" id="KW-0645">Protease</keyword>
<keyword evidence="5 10" id="KW-0378">Hydrolase</keyword>
<keyword evidence="8 10" id="KW-0482">Metalloprotease</keyword>
<gene>
    <name evidence="13" type="ORF">AB0I59_22590</name>
</gene>
<feature type="transmembrane region" description="Helical" evidence="11">
    <location>
        <begin position="66"/>
        <end position="83"/>
    </location>
</feature>
<dbReference type="GO" id="GO:0008237">
    <property type="term" value="F:metallopeptidase activity"/>
    <property type="evidence" value="ECO:0007669"/>
    <property type="project" value="UniProtKB-KW"/>
</dbReference>
<feature type="transmembrane region" description="Helical" evidence="11">
    <location>
        <begin position="39"/>
        <end position="60"/>
    </location>
</feature>
<protein>
    <submittedName>
        <fullName evidence="13">M48 family metalloprotease</fullName>
        <ecNumber evidence="13">3.4.24.-</ecNumber>
    </submittedName>
</protein>
<feature type="transmembrane region" description="Helical" evidence="11">
    <location>
        <begin position="199"/>
        <end position="221"/>
    </location>
</feature>
<evidence type="ECO:0000259" key="12">
    <source>
        <dbReference type="Pfam" id="PF01435"/>
    </source>
</evidence>
<keyword evidence="9 11" id="KW-0472">Membrane</keyword>
<name>A0ABV3GIE0_MICGL</name>
<dbReference type="Proteomes" id="UP001551675">
    <property type="component" value="Unassembled WGS sequence"/>
</dbReference>
<evidence type="ECO:0000256" key="7">
    <source>
        <dbReference type="ARBA" id="ARBA00022989"/>
    </source>
</evidence>
<evidence type="ECO:0000313" key="14">
    <source>
        <dbReference type="Proteomes" id="UP001551675"/>
    </source>
</evidence>
<dbReference type="CDD" id="cd07328">
    <property type="entry name" value="M48_Ste24p_like"/>
    <property type="match status" value="1"/>
</dbReference>
<comment type="caution">
    <text evidence="13">The sequence shown here is derived from an EMBL/GenBank/DDBJ whole genome shotgun (WGS) entry which is preliminary data.</text>
</comment>
<keyword evidence="3 11" id="KW-0812">Transmembrane</keyword>
<comment type="similarity">
    <text evidence="10">Belongs to the peptidase M48 family.</text>
</comment>